<dbReference type="Gene3D" id="3.40.50.720">
    <property type="entry name" value="NAD(P)-binding Rossmann-like Domain"/>
    <property type="match status" value="2"/>
</dbReference>
<evidence type="ECO:0000256" key="2">
    <source>
        <dbReference type="ARBA" id="ARBA00023027"/>
    </source>
</evidence>
<name>A0ABV9MLD5_9MICC</name>
<dbReference type="Pfam" id="PF02826">
    <property type="entry name" value="2-Hacid_dh_C"/>
    <property type="match status" value="1"/>
</dbReference>
<evidence type="ECO:0000256" key="1">
    <source>
        <dbReference type="ARBA" id="ARBA00023002"/>
    </source>
</evidence>
<dbReference type="EMBL" id="JBHSHE010000054">
    <property type="protein sequence ID" value="MFC4716777.1"/>
    <property type="molecule type" value="Genomic_DNA"/>
</dbReference>
<sequence length="307" mass="33368">MLVPNGRLLAKLDVPGVTPIYWHLNDSVEEAPEADVLITERPLLVERRARVSRIPGLRHVHLFSLGYEWVLEHLTPDVSLSNSRGAVEDATAEHTLALVLASLRELPAAGVQQQKQVWNPLWGGALHGATVLLLGFGGVGQEIYQRLLPFKPKEVFAVASSARQLDDGTQVHGIDEMPDLLPQAQLVIVALPDAPSTRGIVDDKFLASMPDRSLLVNVGRGPVVDTEALLFELQSERLCAALDVTDPEPLPEAHPLWTAPNCLITPHIAGNTSKFIDLAMNLAVEQVKRLAVGQEPLHLVRVVGPAN</sequence>
<reference evidence="5" key="1">
    <citation type="journal article" date="2019" name="Int. J. Syst. Evol. Microbiol.">
        <title>The Global Catalogue of Microorganisms (GCM) 10K type strain sequencing project: providing services to taxonomists for standard genome sequencing and annotation.</title>
        <authorList>
            <consortium name="The Broad Institute Genomics Platform"/>
            <consortium name="The Broad Institute Genome Sequencing Center for Infectious Disease"/>
            <person name="Wu L."/>
            <person name="Ma J."/>
        </authorList>
    </citation>
    <scope>NUCLEOTIDE SEQUENCE [LARGE SCALE GENOMIC DNA]</scope>
    <source>
        <strain evidence="5">CGMCC 1.12849</strain>
    </source>
</reference>
<organism evidence="4 5">
    <name type="scientific">Glutamicibacter bergerei</name>
    <dbReference type="NCBI Taxonomy" id="256702"/>
    <lineage>
        <taxon>Bacteria</taxon>
        <taxon>Bacillati</taxon>
        <taxon>Actinomycetota</taxon>
        <taxon>Actinomycetes</taxon>
        <taxon>Micrococcales</taxon>
        <taxon>Micrococcaceae</taxon>
        <taxon>Glutamicibacter</taxon>
    </lineage>
</organism>
<dbReference type="SUPFAM" id="SSF51735">
    <property type="entry name" value="NAD(P)-binding Rossmann-fold domains"/>
    <property type="match status" value="1"/>
</dbReference>
<protein>
    <submittedName>
        <fullName evidence="4">NAD(P)-dependent oxidoreductase</fullName>
    </submittedName>
</protein>
<dbReference type="PANTHER" id="PTHR43333">
    <property type="entry name" value="2-HACID_DH_C DOMAIN-CONTAINING PROTEIN"/>
    <property type="match status" value="1"/>
</dbReference>
<dbReference type="SUPFAM" id="SSF52283">
    <property type="entry name" value="Formate/glycerate dehydrogenase catalytic domain-like"/>
    <property type="match status" value="1"/>
</dbReference>
<dbReference type="InterPro" id="IPR036291">
    <property type="entry name" value="NAD(P)-bd_dom_sf"/>
</dbReference>
<evidence type="ECO:0000259" key="3">
    <source>
        <dbReference type="Pfam" id="PF02826"/>
    </source>
</evidence>
<comment type="caution">
    <text evidence="4">The sequence shown here is derived from an EMBL/GenBank/DDBJ whole genome shotgun (WGS) entry which is preliminary data.</text>
</comment>
<keyword evidence="1" id="KW-0560">Oxidoreductase</keyword>
<gene>
    <name evidence="4" type="ORF">ACFO7V_11600</name>
</gene>
<dbReference type="InterPro" id="IPR006140">
    <property type="entry name" value="D-isomer_DH_NAD-bd"/>
</dbReference>
<accession>A0ABV9MLD5</accession>
<keyword evidence="5" id="KW-1185">Reference proteome</keyword>
<dbReference type="PANTHER" id="PTHR43333:SF1">
    <property type="entry name" value="D-ISOMER SPECIFIC 2-HYDROXYACID DEHYDROGENASE NAD-BINDING DOMAIN-CONTAINING PROTEIN"/>
    <property type="match status" value="1"/>
</dbReference>
<feature type="domain" description="D-isomer specific 2-hydroxyacid dehydrogenase NAD-binding" evidence="3">
    <location>
        <begin position="96"/>
        <end position="269"/>
    </location>
</feature>
<evidence type="ECO:0000313" key="4">
    <source>
        <dbReference type="EMBL" id="MFC4716777.1"/>
    </source>
</evidence>
<keyword evidence="2" id="KW-0520">NAD</keyword>
<evidence type="ECO:0000313" key="5">
    <source>
        <dbReference type="Proteomes" id="UP001595884"/>
    </source>
</evidence>
<dbReference type="Proteomes" id="UP001595884">
    <property type="component" value="Unassembled WGS sequence"/>
</dbReference>
<proteinExistence type="predicted"/>